<comment type="caution">
    <text evidence="2">The sequence shown here is derived from an EMBL/GenBank/DDBJ whole genome shotgun (WGS) entry which is preliminary data.</text>
</comment>
<evidence type="ECO:0000313" key="2">
    <source>
        <dbReference type="EMBL" id="PTX54034.1"/>
    </source>
</evidence>
<accession>A0A2T6BDB2</accession>
<evidence type="ECO:0000313" key="3">
    <source>
        <dbReference type="Proteomes" id="UP000243978"/>
    </source>
</evidence>
<reference evidence="2 3" key="1">
    <citation type="submission" date="2018-04" db="EMBL/GenBank/DDBJ databases">
        <title>Genomic Encyclopedia of Archaeal and Bacterial Type Strains, Phase II (KMG-II): from individual species to whole genera.</title>
        <authorList>
            <person name="Goeker M."/>
        </authorList>
    </citation>
    <scope>NUCLEOTIDE SEQUENCE [LARGE SCALE GENOMIC DNA]</scope>
    <source>
        <strain evidence="2 3">DSM 100977</strain>
    </source>
</reference>
<dbReference type="Proteomes" id="UP000243978">
    <property type="component" value="Unassembled WGS sequence"/>
</dbReference>
<protein>
    <submittedName>
        <fullName evidence="2">Uncharacterized protein</fullName>
    </submittedName>
</protein>
<dbReference type="EMBL" id="QBKS01000002">
    <property type="protein sequence ID" value="PTX54034.1"/>
    <property type="molecule type" value="Genomic_DNA"/>
</dbReference>
<dbReference type="AlphaFoldDB" id="A0A2T6BDB2"/>
<name>A0A2T6BDB2_9RHOB</name>
<keyword evidence="3" id="KW-1185">Reference proteome</keyword>
<dbReference type="RefSeq" id="WP_107846404.1">
    <property type="nucleotide sequence ID" value="NZ_QBKS01000002.1"/>
</dbReference>
<evidence type="ECO:0000256" key="1">
    <source>
        <dbReference type="SAM" id="MobiDB-lite"/>
    </source>
</evidence>
<feature type="region of interest" description="Disordered" evidence="1">
    <location>
        <begin position="293"/>
        <end position="312"/>
    </location>
</feature>
<sequence>MREGAQPDPATNLGDFVPAHPIDAAWVERALALVRKEVGEAELRLEVVQDNGTRMTVGQIDAAALRGEGLSSFSISGRRDAAALYLNFHPDDGLGRVYITSEAPTAEAAAARLDTLAAALQLEVDRKHSKSFTAKELTRVSTTALSAAVVLDAIEALSAAKTALKPAKFHLSKRRQKDYNSAEMDLAALKQALGDLDEFHQIRRVRASFYTRDGDLDCTFTLPTGLIDLYTWATASSTLIADACETLDAQIGLQRLSQARDTYRSGTLTYEIGRWSPHMFEDGLKRMVGRLRRRGRPKGAQGSDSGRNHPAPEVTHLFLTRDGQAQERFDGPVEVLEPYETLPDFFEGLGDGYKTLRAINVSLEAHGMTRINLAVNVRDKRLEFWGNDPLIMVQDHARPLIDGLRMKLVEGEPGTSLPERPSVLEVVTTQVSRFSGLIKAGTGGLAALGVGGAGLVLLGWSAVEVSHPVANGERFEAAPVEALYLDWRLEKPILRRALEAVTQMRLPDALDLTVFENGMLRSDLSQQGVSGGVTLPLTAGTYRIDFDHPTWSVRDATVFVTVKAPE</sequence>
<gene>
    <name evidence="2" type="ORF">C8N43_2839</name>
</gene>
<proteinExistence type="predicted"/>
<organism evidence="2 3">
    <name type="scientific">Litoreibacter ponti</name>
    <dbReference type="NCBI Taxonomy" id="1510457"/>
    <lineage>
        <taxon>Bacteria</taxon>
        <taxon>Pseudomonadati</taxon>
        <taxon>Pseudomonadota</taxon>
        <taxon>Alphaproteobacteria</taxon>
        <taxon>Rhodobacterales</taxon>
        <taxon>Roseobacteraceae</taxon>
        <taxon>Litoreibacter</taxon>
    </lineage>
</organism>